<dbReference type="AlphaFoldDB" id="A0AA39WJW1"/>
<organism evidence="1 2">
    <name type="scientific">Immersiella caudata</name>
    <dbReference type="NCBI Taxonomy" id="314043"/>
    <lineage>
        <taxon>Eukaryota</taxon>
        <taxon>Fungi</taxon>
        <taxon>Dikarya</taxon>
        <taxon>Ascomycota</taxon>
        <taxon>Pezizomycotina</taxon>
        <taxon>Sordariomycetes</taxon>
        <taxon>Sordariomycetidae</taxon>
        <taxon>Sordariales</taxon>
        <taxon>Lasiosphaeriaceae</taxon>
        <taxon>Immersiella</taxon>
    </lineage>
</organism>
<accession>A0AA39WJW1</accession>
<reference evidence="1" key="1">
    <citation type="submission" date="2023-06" db="EMBL/GenBank/DDBJ databases">
        <title>Genome-scale phylogeny and comparative genomics of the fungal order Sordariales.</title>
        <authorList>
            <consortium name="Lawrence Berkeley National Laboratory"/>
            <person name="Hensen N."/>
            <person name="Bonometti L."/>
            <person name="Westerberg I."/>
            <person name="Brannstrom I.O."/>
            <person name="Guillou S."/>
            <person name="Cros-Aarteil S."/>
            <person name="Calhoun S."/>
            <person name="Haridas S."/>
            <person name="Kuo A."/>
            <person name="Mondo S."/>
            <person name="Pangilinan J."/>
            <person name="Riley R."/>
            <person name="Labutti K."/>
            <person name="Andreopoulos B."/>
            <person name="Lipzen A."/>
            <person name="Chen C."/>
            <person name="Yanf M."/>
            <person name="Daum C."/>
            <person name="Ng V."/>
            <person name="Clum A."/>
            <person name="Steindorff A."/>
            <person name="Ohm R."/>
            <person name="Martin F."/>
            <person name="Silar P."/>
            <person name="Natvig D."/>
            <person name="Lalanne C."/>
            <person name="Gautier V."/>
            <person name="Ament-Velasquez S.L."/>
            <person name="Kruys A."/>
            <person name="Hutchinson M.I."/>
            <person name="Powell A.J."/>
            <person name="Barry K."/>
            <person name="Miller A.N."/>
            <person name="Grigoriev I.V."/>
            <person name="Debuchy R."/>
            <person name="Gladieux P."/>
            <person name="Thoren M.H."/>
            <person name="Johannesson H."/>
        </authorList>
    </citation>
    <scope>NUCLEOTIDE SEQUENCE</scope>
    <source>
        <strain evidence="1">CBS 606.72</strain>
    </source>
</reference>
<dbReference type="EMBL" id="JAULSU010000005">
    <property type="protein sequence ID" value="KAK0616766.1"/>
    <property type="molecule type" value="Genomic_DNA"/>
</dbReference>
<protein>
    <submittedName>
        <fullName evidence="1">Uncharacterized protein</fullName>
    </submittedName>
</protein>
<gene>
    <name evidence="1" type="ORF">B0T14DRAFT_497927</name>
</gene>
<sequence>MAPASSAATMIQTRPLDYGDGVWLNEFSDLSFRDPDTGRAMSFEQVDSDPTRYRAFCSKLRDVFCVHGAVIIGHNLALFCWPDIPEGPLPFAVCGFVAKWLQVRPPWHDVYPAPPWCYRPRVEILLSPDQPDSLPDRFPDETVILKAAKSGLLPACTDIIWDGYDKTATVMLDCAEESLYPPPDFQIPADVKEFTRSLETEFDGVLFHALFGSNPLPGDLASRFDWPFKPADDYRPANSILGLADQEYLHPGSSLRFRVVSGYGKPHVSKKHDVLAAAGILVRKEQQRRLISSTHLLHPHVCGTREGNVVGVSPSPEQEWKPIGQCTGPVDSATIVPGIELNEGVEFRNSLPGLNTIAKRLLPTAEVSLNDEFFLVSSEIGIPRIRLVGKRWIFDRDKDNSYALLGHRVVGRCISGEPCITETEIRDRAEGAIAVRCRDMRNPDMSQQEVLDRGEVWGMMIPGWRAGWLEVVPFDSLIEQGWMVDSGEEI</sequence>
<evidence type="ECO:0000313" key="2">
    <source>
        <dbReference type="Proteomes" id="UP001175000"/>
    </source>
</evidence>
<dbReference type="Proteomes" id="UP001175000">
    <property type="component" value="Unassembled WGS sequence"/>
</dbReference>
<name>A0AA39WJW1_9PEZI</name>
<evidence type="ECO:0000313" key="1">
    <source>
        <dbReference type="EMBL" id="KAK0616766.1"/>
    </source>
</evidence>
<proteinExistence type="predicted"/>
<keyword evidence="2" id="KW-1185">Reference proteome</keyword>
<comment type="caution">
    <text evidence="1">The sequence shown here is derived from an EMBL/GenBank/DDBJ whole genome shotgun (WGS) entry which is preliminary data.</text>
</comment>